<organism evidence="1 2">
    <name type="scientific">Ameca splendens</name>
    <dbReference type="NCBI Taxonomy" id="208324"/>
    <lineage>
        <taxon>Eukaryota</taxon>
        <taxon>Metazoa</taxon>
        <taxon>Chordata</taxon>
        <taxon>Craniata</taxon>
        <taxon>Vertebrata</taxon>
        <taxon>Euteleostomi</taxon>
        <taxon>Actinopterygii</taxon>
        <taxon>Neopterygii</taxon>
        <taxon>Teleostei</taxon>
        <taxon>Neoteleostei</taxon>
        <taxon>Acanthomorphata</taxon>
        <taxon>Ovalentaria</taxon>
        <taxon>Atherinomorphae</taxon>
        <taxon>Cyprinodontiformes</taxon>
        <taxon>Goodeidae</taxon>
        <taxon>Ameca</taxon>
    </lineage>
</organism>
<proteinExistence type="predicted"/>
<dbReference type="EMBL" id="JAHRIP010027170">
    <property type="protein sequence ID" value="MEQ2290061.1"/>
    <property type="molecule type" value="Genomic_DNA"/>
</dbReference>
<accession>A0ABV0Y8I1</accession>
<evidence type="ECO:0000313" key="1">
    <source>
        <dbReference type="EMBL" id="MEQ2290061.1"/>
    </source>
</evidence>
<protein>
    <submittedName>
        <fullName evidence="1">Uncharacterized protein</fullName>
    </submittedName>
</protein>
<name>A0ABV0Y8I1_9TELE</name>
<reference evidence="1 2" key="1">
    <citation type="submission" date="2021-06" db="EMBL/GenBank/DDBJ databases">
        <authorList>
            <person name="Palmer J.M."/>
        </authorList>
    </citation>
    <scope>NUCLEOTIDE SEQUENCE [LARGE SCALE GENOMIC DNA]</scope>
    <source>
        <strain evidence="1 2">AS_MEX2019</strain>
        <tissue evidence="1">Muscle</tissue>
    </source>
</reference>
<gene>
    <name evidence="1" type="ORF">AMECASPLE_039479</name>
</gene>
<sequence length="117" mass="12733">MKGMECRYDTEEYVVQGFSCCVHSCARGLTGATADSFTETCEVWAKPANLDSDYLYSQLQFVYLDYSSQDCGSVPNPPTPALVSTLAGSGPKSWTSILDCLTFKPCGTFPIFPCTVI</sequence>
<keyword evidence="2" id="KW-1185">Reference proteome</keyword>
<dbReference type="Proteomes" id="UP001469553">
    <property type="component" value="Unassembled WGS sequence"/>
</dbReference>
<evidence type="ECO:0000313" key="2">
    <source>
        <dbReference type="Proteomes" id="UP001469553"/>
    </source>
</evidence>
<comment type="caution">
    <text evidence="1">The sequence shown here is derived from an EMBL/GenBank/DDBJ whole genome shotgun (WGS) entry which is preliminary data.</text>
</comment>
<feature type="non-terminal residue" evidence="1">
    <location>
        <position position="117"/>
    </location>
</feature>